<evidence type="ECO:0000313" key="4">
    <source>
        <dbReference type="EMBL" id="QHQ36984.1"/>
    </source>
</evidence>
<dbReference type="CDD" id="cd04301">
    <property type="entry name" value="NAT_SF"/>
    <property type="match status" value="1"/>
</dbReference>
<dbReference type="KEGG" id="amaq:GO499_18255"/>
<dbReference type="GO" id="GO:0016747">
    <property type="term" value="F:acyltransferase activity, transferring groups other than amino-acyl groups"/>
    <property type="evidence" value="ECO:0007669"/>
    <property type="project" value="InterPro"/>
</dbReference>
<keyword evidence="5" id="KW-1185">Reference proteome</keyword>
<dbReference type="Proteomes" id="UP000464495">
    <property type="component" value="Chromosome"/>
</dbReference>
<dbReference type="EMBL" id="CP046620">
    <property type="protein sequence ID" value="QHQ36984.1"/>
    <property type="molecule type" value="Genomic_DNA"/>
</dbReference>
<keyword evidence="2" id="KW-0012">Acyltransferase</keyword>
<dbReference type="InterPro" id="IPR050832">
    <property type="entry name" value="Bact_Acetyltransf"/>
</dbReference>
<protein>
    <submittedName>
        <fullName evidence="4">GNAT family N-acetyltransferase</fullName>
    </submittedName>
</protein>
<dbReference type="InterPro" id="IPR016181">
    <property type="entry name" value="Acyl_CoA_acyltransferase"/>
</dbReference>
<dbReference type="AlphaFoldDB" id="A0A6P1T229"/>
<dbReference type="InterPro" id="IPR011200">
    <property type="entry name" value="UCP012608"/>
</dbReference>
<dbReference type="Pfam" id="PF00583">
    <property type="entry name" value="Acetyltransf_1"/>
    <property type="match status" value="1"/>
</dbReference>
<feature type="domain" description="N-acetyltransferase" evidence="3">
    <location>
        <begin position="2"/>
        <end position="146"/>
    </location>
</feature>
<dbReference type="PANTHER" id="PTHR43877:SF2">
    <property type="entry name" value="AMINOALKYLPHOSPHONATE N-ACETYLTRANSFERASE-RELATED"/>
    <property type="match status" value="1"/>
</dbReference>
<dbReference type="SUPFAM" id="SSF55729">
    <property type="entry name" value="Acyl-CoA N-acyltransferases (Nat)"/>
    <property type="match status" value="1"/>
</dbReference>
<evidence type="ECO:0000259" key="3">
    <source>
        <dbReference type="PROSITE" id="PS51186"/>
    </source>
</evidence>
<name>A0A6P1T229_9RHOB</name>
<dbReference type="Gene3D" id="3.40.630.30">
    <property type="match status" value="1"/>
</dbReference>
<evidence type="ECO:0000256" key="2">
    <source>
        <dbReference type="ARBA" id="ARBA00023315"/>
    </source>
</evidence>
<reference evidence="4 5" key="1">
    <citation type="submission" date="2019-12" db="EMBL/GenBank/DDBJ databases">
        <title>Complete genome sequence of Algicella marina strain 9Alg 56(T) isolated from the red alga Tichocarpus crinitus.</title>
        <authorList>
            <person name="Kim S.-G."/>
            <person name="Nedashkovskaya O.I."/>
        </authorList>
    </citation>
    <scope>NUCLEOTIDE SEQUENCE [LARGE SCALE GENOMIC DNA]</scope>
    <source>
        <strain evidence="4 5">9Alg 56</strain>
    </source>
</reference>
<sequence>MITLRPAWPEEAGRLAEIAEAAFGGYIAAIGKPPAPMYPDFPALIAKGRVWVNEDLSAYSVHYRDGDALHLEAVVVAPDAQGRGLGRKVIAWVEAEARRLGLPRVELYTNAAMAGPLRLYPALGYAEVSRHEEAGFARVFFEKDVRGLEVHPVRRALLMQATICRRLKSPFTAAVIDCITAALREGTVLGDRVLHWPGDPAPRGDALALRLAGALHVCVRAGRLPRLAEFYPPAAMSAFADLQDAVTEACRAEGQMLADWLTFAPQTNETGRSAALYPGLMAIADRFGLPMDLLELGASAGLNTNLARYGYTLGGTDFGDRKSAVQIVPEWRGPAPTGPEPCIGSACGVDLNPLDTANPEVARRLMAYAWPDQPERLARLEAAIAIARAHPPRLVAGDAADWLEAELAATALPGRVRVVCHTIAFQYFPPDSQARIRAALAAAGARAGAEAPLAWLTLEFEDTVNPVLCLQTWPGGGRETLATAHPHGTWIEWRGEEATA</sequence>
<gene>
    <name evidence="4" type="ORF">GO499_18255</name>
</gene>
<organism evidence="4 5">
    <name type="scientific">Algicella marina</name>
    <dbReference type="NCBI Taxonomy" id="2683284"/>
    <lineage>
        <taxon>Bacteria</taxon>
        <taxon>Pseudomonadati</taxon>
        <taxon>Pseudomonadota</taxon>
        <taxon>Alphaproteobacteria</taxon>
        <taxon>Rhodobacterales</taxon>
        <taxon>Paracoccaceae</taxon>
        <taxon>Algicella</taxon>
    </lineage>
</organism>
<accession>A0A6P1T229</accession>
<dbReference type="InterPro" id="IPR000182">
    <property type="entry name" value="GNAT_dom"/>
</dbReference>
<dbReference type="PANTHER" id="PTHR43877">
    <property type="entry name" value="AMINOALKYLPHOSPHONATE N-ACETYLTRANSFERASE-RELATED-RELATED"/>
    <property type="match status" value="1"/>
</dbReference>
<dbReference type="PROSITE" id="PS51186">
    <property type="entry name" value="GNAT"/>
    <property type="match status" value="1"/>
</dbReference>
<keyword evidence="1 4" id="KW-0808">Transferase</keyword>
<proteinExistence type="predicted"/>
<dbReference type="RefSeq" id="WP_161863526.1">
    <property type="nucleotide sequence ID" value="NZ_CP046620.1"/>
</dbReference>
<evidence type="ECO:0000256" key="1">
    <source>
        <dbReference type="ARBA" id="ARBA00022679"/>
    </source>
</evidence>
<dbReference type="Pfam" id="PF10094">
    <property type="entry name" value="DUF2332"/>
    <property type="match status" value="1"/>
</dbReference>
<evidence type="ECO:0000313" key="5">
    <source>
        <dbReference type="Proteomes" id="UP000464495"/>
    </source>
</evidence>